<dbReference type="SUPFAM" id="SSF53850">
    <property type="entry name" value="Periplasmic binding protein-like II"/>
    <property type="match status" value="1"/>
</dbReference>
<keyword evidence="4" id="KW-0804">Transcription</keyword>
<dbReference type="SUPFAM" id="SSF46785">
    <property type="entry name" value="Winged helix' DNA-binding domain"/>
    <property type="match status" value="1"/>
</dbReference>
<dbReference type="GO" id="GO:0003700">
    <property type="term" value="F:DNA-binding transcription factor activity"/>
    <property type="evidence" value="ECO:0007669"/>
    <property type="project" value="InterPro"/>
</dbReference>
<dbReference type="Pfam" id="PF03466">
    <property type="entry name" value="LysR_substrate"/>
    <property type="match status" value="1"/>
</dbReference>
<dbReference type="InterPro" id="IPR036388">
    <property type="entry name" value="WH-like_DNA-bd_sf"/>
</dbReference>
<name>A0A4Q7D3X9_9PSED</name>
<dbReference type="InterPro" id="IPR050389">
    <property type="entry name" value="LysR-type_TF"/>
</dbReference>
<evidence type="ECO:0000313" key="7">
    <source>
        <dbReference type="Proteomes" id="UP000293369"/>
    </source>
</evidence>
<dbReference type="Gene3D" id="3.40.190.10">
    <property type="entry name" value="Periplasmic binding protein-like II"/>
    <property type="match status" value="2"/>
</dbReference>
<keyword evidence="2" id="KW-0805">Transcription regulation</keyword>
<dbReference type="Pfam" id="PF00126">
    <property type="entry name" value="HTH_1"/>
    <property type="match status" value="1"/>
</dbReference>
<gene>
    <name evidence="6" type="ORF">EUX57_06395</name>
</gene>
<dbReference type="EMBL" id="SGFE01000009">
    <property type="protein sequence ID" value="RZI32658.1"/>
    <property type="molecule type" value="Genomic_DNA"/>
</dbReference>
<protein>
    <submittedName>
        <fullName evidence="6">LysR family transcriptional regulator</fullName>
    </submittedName>
</protein>
<comment type="caution">
    <text evidence="6">The sequence shown here is derived from an EMBL/GenBank/DDBJ whole genome shotgun (WGS) entry which is preliminary data.</text>
</comment>
<dbReference type="GO" id="GO:0003677">
    <property type="term" value="F:DNA binding"/>
    <property type="evidence" value="ECO:0007669"/>
    <property type="project" value="UniProtKB-KW"/>
</dbReference>
<dbReference type="InterPro" id="IPR036390">
    <property type="entry name" value="WH_DNA-bd_sf"/>
</dbReference>
<dbReference type="Proteomes" id="UP000293369">
    <property type="component" value="Unassembled WGS sequence"/>
</dbReference>
<dbReference type="Gene3D" id="1.10.10.10">
    <property type="entry name" value="Winged helix-like DNA-binding domain superfamily/Winged helix DNA-binding domain"/>
    <property type="match status" value="1"/>
</dbReference>
<organism evidence="6 7">
    <name type="scientific">Pseudomonas orientalis</name>
    <dbReference type="NCBI Taxonomy" id="76758"/>
    <lineage>
        <taxon>Bacteria</taxon>
        <taxon>Pseudomonadati</taxon>
        <taxon>Pseudomonadota</taxon>
        <taxon>Gammaproteobacteria</taxon>
        <taxon>Pseudomonadales</taxon>
        <taxon>Pseudomonadaceae</taxon>
        <taxon>Pseudomonas</taxon>
    </lineage>
</organism>
<sequence>MPSTIRLDLNLLRVFDAIYQNRSILMASKQLNLSQSAVSHALSRLRESLSDELFIRTSRGMEPSIRAQSIAGSVRDALKLIQDALGVESFDPAITSRTFTLAATDYITSVLISRLIKHLANVAPGIKLVVRPSTRLDLTEQIDVGRIDLVLGTFADLPRRVQSIPLWQQQDVLIMRADHELIVNEQITVEHLAGQSWAIVSVGGQEEGAVNGYISERGLARQSDMFDRQSLEQALASIGHAPHYGLTLPHALALPDVLAESNLLSIVPEPLARTFYAKFGIRHRPLPYLAQTSILQAVWHSQKTSDPGHIWLRNQLENLAKRVVSGSELNKENHFSQPS</sequence>
<feature type="domain" description="HTH lysR-type" evidence="5">
    <location>
        <begin position="7"/>
        <end position="64"/>
    </location>
</feature>
<proteinExistence type="inferred from homology"/>
<evidence type="ECO:0000256" key="1">
    <source>
        <dbReference type="ARBA" id="ARBA00009437"/>
    </source>
</evidence>
<dbReference type="PANTHER" id="PTHR30118:SF15">
    <property type="entry name" value="TRANSCRIPTIONAL REGULATORY PROTEIN"/>
    <property type="match status" value="1"/>
</dbReference>
<dbReference type="InterPro" id="IPR005119">
    <property type="entry name" value="LysR_subst-bd"/>
</dbReference>
<evidence type="ECO:0000256" key="2">
    <source>
        <dbReference type="ARBA" id="ARBA00023015"/>
    </source>
</evidence>
<dbReference type="PROSITE" id="PS50931">
    <property type="entry name" value="HTH_LYSR"/>
    <property type="match status" value="1"/>
</dbReference>
<dbReference type="PRINTS" id="PR00039">
    <property type="entry name" value="HTHLYSR"/>
</dbReference>
<comment type="similarity">
    <text evidence="1">Belongs to the LysR transcriptional regulatory family.</text>
</comment>
<accession>A0A4Q7D3X9</accession>
<evidence type="ECO:0000256" key="4">
    <source>
        <dbReference type="ARBA" id="ARBA00023163"/>
    </source>
</evidence>
<keyword evidence="3" id="KW-0238">DNA-binding</keyword>
<dbReference type="PANTHER" id="PTHR30118">
    <property type="entry name" value="HTH-TYPE TRANSCRIPTIONAL REGULATOR LEUO-RELATED"/>
    <property type="match status" value="1"/>
</dbReference>
<evidence type="ECO:0000313" key="6">
    <source>
        <dbReference type="EMBL" id="RZI32658.1"/>
    </source>
</evidence>
<dbReference type="AlphaFoldDB" id="A0A4Q7D3X9"/>
<evidence type="ECO:0000256" key="3">
    <source>
        <dbReference type="ARBA" id="ARBA00023125"/>
    </source>
</evidence>
<evidence type="ECO:0000259" key="5">
    <source>
        <dbReference type="PROSITE" id="PS50931"/>
    </source>
</evidence>
<dbReference type="InterPro" id="IPR000847">
    <property type="entry name" value="LysR_HTH_N"/>
</dbReference>
<reference evidence="6 7" key="1">
    <citation type="submission" date="2019-02" db="EMBL/GenBank/DDBJ databases">
        <title>Pseudomonas spp from wheat grain.</title>
        <authorList>
            <person name="Cho G.-S."/>
            <person name="Franz C.M.A.P."/>
        </authorList>
    </citation>
    <scope>NUCLEOTIDE SEQUENCE [LARGE SCALE GENOMIC DNA]</scope>
    <source>
        <strain evidence="6 7">133NRW</strain>
    </source>
</reference>